<accession>A0A6L6WNL7</accession>
<proteinExistence type="predicted"/>
<sequence length="155" mass="17017">MTPGVKEIQIRRWSKVVANTCLISALALPALVLLGLYLSERALPLWMSALGLLPVILFSVSMVAAYRCFASFAQGQWFSQHPASHLRKSGIYLVWASFAGIVIPVLIEALAAQNSITLSISSYQFQSLLFGAIIWVLGSVWQDAYLVAKENAEFV</sequence>
<feature type="transmembrane region" description="Helical" evidence="1">
    <location>
        <begin position="45"/>
        <end position="69"/>
    </location>
</feature>
<dbReference type="Proteomes" id="UP000478892">
    <property type="component" value="Unassembled WGS sequence"/>
</dbReference>
<feature type="transmembrane region" description="Helical" evidence="1">
    <location>
        <begin position="123"/>
        <end position="141"/>
    </location>
</feature>
<comment type="caution">
    <text evidence="2">The sequence shown here is derived from an EMBL/GenBank/DDBJ whole genome shotgun (WGS) entry which is preliminary data.</text>
</comment>
<evidence type="ECO:0000256" key="1">
    <source>
        <dbReference type="SAM" id="Phobius"/>
    </source>
</evidence>
<keyword evidence="3" id="KW-1185">Reference proteome</keyword>
<evidence type="ECO:0000313" key="3">
    <source>
        <dbReference type="Proteomes" id="UP000478892"/>
    </source>
</evidence>
<dbReference type="EMBL" id="WQLV01000018">
    <property type="protein sequence ID" value="MVO18245.1"/>
    <property type="molecule type" value="Genomic_DNA"/>
</dbReference>
<gene>
    <name evidence="2" type="ORF">GO984_20690</name>
</gene>
<keyword evidence="1" id="KW-0472">Membrane</keyword>
<dbReference type="AlphaFoldDB" id="A0A6L6WNL7"/>
<reference evidence="2 3" key="1">
    <citation type="submission" date="2019-12" db="EMBL/GenBank/DDBJ databases">
        <authorList>
            <person name="Zhang Y.-J."/>
        </authorList>
    </citation>
    <scope>NUCLEOTIDE SEQUENCE [LARGE SCALE GENOMIC DNA]</scope>
    <source>
        <strain evidence="2 3">CY05</strain>
    </source>
</reference>
<organism evidence="2 3">
    <name type="scientific">Parasedimentitalea huanghaiensis</name>
    <dbReference type="NCBI Taxonomy" id="2682100"/>
    <lineage>
        <taxon>Bacteria</taxon>
        <taxon>Pseudomonadati</taxon>
        <taxon>Pseudomonadota</taxon>
        <taxon>Alphaproteobacteria</taxon>
        <taxon>Rhodobacterales</taxon>
        <taxon>Paracoccaceae</taxon>
        <taxon>Parasedimentitalea</taxon>
    </lineage>
</organism>
<dbReference type="RefSeq" id="WP_157024464.1">
    <property type="nucleotide sequence ID" value="NZ_WQLV01000018.1"/>
</dbReference>
<name>A0A6L6WNL7_9RHOB</name>
<feature type="transmembrane region" description="Helical" evidence="1">
    <location>
        <begin position="16"/>
        <end position="39"/>
    </location>
</feature>
<feature type="transmembrane region" description="Helical" evidence="1">
    <location>
        <begin position="90"/>
        <end position="111"/>
    </location>
</feature>
<protein>
    <submittedName>
        <fullName evidence="2">DUF2975 domain-containing protein</fullName>
    </submittedName>
</protein>
<keyword evidence="1" id="KW-1133">Transmembrane helix</keyword>
<evidence type="ECO:0000313" key="2">
    <source>
        <dbReference type="EMBL" id="MVO18245.1"/>
    </source>
</evidence>
<keyword evidence="1" id="KW-0812">Transmembrane</keyword>